<dbReference type="AlphaFoldDB" id="A0A5B9QSQ6"/>
<evidence type="ECO:0000256" key="1">
    <source>
        <dbReference type="SAM" id="MobiDB-lite"/>
    </source>
</evidence>
<sequence length="64" mass="6685">MIAPIQQGYPPQGQPPLETGLPRAASADDTQESTVVRLIGEHPVVAVAAAATLGVVLGWVVKRR</sequence>
<feature type="transmembrane region" description="Helical" evidence="2">
    <location>
        <begin position="43"/>
        <end position="61"/>
    </location>
</feature>
<evidence type="ECO:0000256" key="2">
    <source>
        <dbReference type="SAM" id="Phobius"/>
    </source>
</evidence>
<keyword evidence="4" id="KW-1185">Reference proteome</keyword>
<evidence type="ECO:0000313" key="4">
    <source>
        <dbReference type="Proteomes" id="UP000325286"/>
    </source>
</evidence>
<reference evidence="3 4" key="1">
    <citation type="submission" date="2019-08" db="EMBL/GenBank/DDBJ databases">
        <title>Deep-cultivation of Planctomycetes and their phenomic and genomic characterization uncovers novel biology.</title>
        <authorList>
            <person name="Wiegand S."/>
            <person name="Jogler M."/>
            <person name="Boedeker C."/>
            <person name="Pinto D."/>
            <person name="Vollmers J."/>
            <person name="Rivas-Marin E."/>
            <person name="Kohn T."/>
            <person name="Peeters S.H."/>
            <person name="Heuer A."/>
            <person name="Rast P."/>
            <person name="Oberbeckmann S."/>
            <person name="Bunk B."/>
            <person name="Jeske O."/>
            <person name="Meyerdierks A."/>
            <person name="Storesund J.E."/>
            <person name="Kallscheuer N."/>
            <person name="Luecker S."/>
            <person name="Lage O.M."/>
            <person name="Pohl T."/>
            <person name="Merkel B.J."/>
            <person name="Hornburger P."/>
            <person name="Mueller R.-W."/>
            <person name="Bruemmer F."/>
            <person name="Labrenz M."/>
            <person name="Spormann A.M."/>
            <person name="Op den Camp H."/>
            <person name="Overmann J."/>
            <person name="Amann R."/>
            <person name="Jetten M.S.M."/>
            <person name="Mascher T."/>
            <person name="Medema M.H."/>
            <person name="Devos D.P."/>
            <person name="Kaster A.-K."/>
            <person name="Ovreas L."/>
            <person name="Rohde M."/>
            <person name="Galperin M.Y."/>
            <person name="Jogler C."/>
        </authorList>
    </citation>
    <scope>NUCLEOTIDE SEQUENCE [LARGE SCALE GENOMIC DNA]</scope>
    <source>
        <strain evidence="3 4">UC8</strain>
    </source>
</reference>
<organism evidence="3 4">
    <name type="scientific">Roseimaritima ulvae</name>
    <dbReference type="NCBI Taxonomy" id="980254"/>
    <lineage>
        <taxon>Bacteria</taxon>
        <taxon>Pseudomonadati</taxon>
        <taxon>Planctomycetota</taxon>
        <taxon>Planctomycetia</taxon>
        <taxon>Pirellulales</taxon>
        <taxon>Pirellulaceae</taxon>
        <taxon>Roseimaritima</taxon>
    </lineage>
</organism>
<keyword evidence="2" id="KW-0812">Transmembrane</keyword>
<accession>A0A5B9QSQ6</accession>
<protein>
    <submittedName>
        <fullName evidence="3">Uncharacterized protein</fullName>
    </submittedName>
</protein>
<evidence type="ECO:0000313" key="3">
    <source>
        <dbReference type="EMBL" id="QEG40760.1"/>
    </source>
</evidence>
<feature type="region of interest" description="Disordered" evidence="1">
    <location>
        <begin position="1"/>
        <end position="29"/>
    </location>
</feature>
<proteinExistence type="predicted"/>
<dbReference type="KEGG" id="rul:UC8_27770"/>
<gene>
    <name evidence="3" type="ORF">UC8_27770</name>
</gene>
<keyword evidence="2" id="KW-0472">Membrane</keyword>
<dbReference type="RefSeq" id="WP_068132243.1">
    <property type="nucleotide sequence ID" value="NZ_CP042914.1"/>
</dbReference>
<dbReference type="Proteomes" id="UP000325286">
    <property type="component" value="Chromosome"/>
</dbReference>
<name>A0A5B9QSQ6_9BACT</name>
<keyword evidence="2" id="KW-1133">Transmembrane helix</keyword>
<feature type="compositionally biased region" description="Low complexity" evidence="1">
    <location>
        <begin position="1"/>
        <end position="11"/>
    </location>
</feature>
<dbReference type="EMBL" id="CP042914">
    <property type="protein sequence ID" value="QEG40760.1"/>
    <property type="molecule type" value="Genomic_DNA"/>
</dbReference>